<feature type="compositionally biased region" description="Low complexity" evidence="4">
    <location>
        <begin position="22"/>
        <end position="34"/>
    </location>
</feature>
<dbReference type="GO" id="GO:0000981">
    <property type="term" value="F:DNA-binding transcription factor activity, RNA polymerase II-specific"/>
    <property type="evidence" value="ECO:0007669"/>
    <property type="project" value="InterPro"/>
</dbReference>
<dbReference type="Pfam" id="PF04082">
    <property type="entry name" value="Fungal_trans"/>
    <property type="match status" value="1"/>
</dbReference>
<feature type="region of interest" description="Disordered" evidence="4">
    <location>
        <begin position="22"/>
        <end position="60"/>
    </location>
</feature>
<feature type="domain" description="Zn(2)-C6 fungal-type" evidence="5">
    <location>
        <begin position="76"/>
        <end position="107"/>
    </location>
</feature>
<reference evidence="6" key="1">
    <citation type="journal article" date="2020" name="Stud. Mycol.">
        <title>101 Dothideomycetes genomes: a test case for predicting lifestyles and emergence of pathogens.</title>
        <authorList>
            <person name="Haridas S."/>
            <person name="Albert R."/>
            <person name="Binder M."/>
            <person name="Bloem J."/>
            <person name="Labutti K."/>
            <person name="Salamov A."/>
            <person name="Andreopoulos B."/>
            <person name="Baker S."/>
            <person name="Barry K."/>
            <person name="Bills G."/>
            <person name="Bluhm B."/>
            <person name="Cannon C."/>
            <person name="Castanera R."/>
            <person name="Culley D."/>
            <person name="Daum C."/>
            <person name="Ezra D."/>
            <person name="Gonzalez J."/>
            <person name="Henrissat B."/>
            <person name="Kuo A."/>
            <person name="Liang C."/>
            <person name="Lipzen A."/>
            <person name="Lutzoni F."/>
            <person name="Magnuson J."/>
            <person name="Mondo S."/>
            <person name="Nolan M."/>
            <person name="Ohm R."/>
            <person name="Pangilinan J."/>
            <person name="Park H.-J."/>
            <person name="Ramirez L."/>
            <person name="Alfaro M."/>
            <person name="Sun H."/>
            <person name="Tritt A."/>
            <person name="Yoshinaga Y."/>
            <person name="Zwiers L.-H."/>
            <person name="Turgeon B."/>
            <person name="Goodwin S."/>
            <person name="Spatafora J."/>
            <person name="Crous P."/>
            <person name="Grigoriev I."/>
        </authorList>
    </citation>
    <scope>NUCLEOTIDE SEQUENCE</scope>
    <source>
        <strain evidence="6">CBS 116435</strain>
    </source>
</reference>
<sequence length="762" mass="84674">MDPQIAQMGLHPYPEHLAALQQHNNHHQQQQQQQLVPQGGVGDDGVAGSTETLSQPPQAEVDEFLRRKRKAREHKACYPCRQRKVKCDLSRPCQTCRDREHPELCNYNPPSKRQNVDHDGAGPGFKQEDGSAGSYVTVGRAELDLLFQKLNNLEKSLADLRHEISRNASERQAETQLDQSLVQEAATAAAERLQPRRHIDIHGMHTRNDAGEIVHVGGGSIPALLYALSQGEADRPYVREMMGKSVLPMFGLDNESSTYPFVDLFGLPHGSVERARELAKVLPNDTHLLSLFRCYCETGYLIFPSIVDPQALEEELTMFLITRAANTDTDEGVTEHSIYGRSYHWLGMLFAVLGLGAQCSSMARKERELTSQVYVCCSVECLRFVNFLSQANLEDIQSLLVIENVLINNMNAGTAWAMLGLTIRLAQSLGLHRACPPSISADVIFPRSKVWWGIMWQDSLLSITYDRASSSASAEINTMPMPSQFGPVEPYHDSMYKLSVILSDICKDRSARLSKRELYNKIGQHRESIENVMRDAREYLRDEDKCTTPRERLEYFGLKLHSSYAMSEACRAAISPSTHDPEVAKTYKQLCIDSLANSVEGWLGIDGITAYSRQSWSALHRGLSSALLLGILGEHLRSDRVRGLLGELLDRLAWVTTEISPSELSAPVQRGVVALRKLNIQETHSRRFLFEAALGGKMDGVASAGDDNSVKLDASSILTPASLSDSVSVHEDSSPYSILNSILWGSKDFNQASTTAAQEHSS</sequence>
<dbReference type="GO" id="GO:0003677">
    <property type="term" value="F:DNA binding"/>
    <property type="evidence" value="ECO:0007669"/>
    <property type="project" value="InterPro"/>
</dbReference>
<dbReference type="SMART" id="SM00906">
    <property type="entry name" value="Fungal_trans"/>
    <property type="match status" value="1"/>
</dbReference>
<dbReference type="EMBL" id="MU003803">
    <property type="protein sequence ID" value="KAF2720094.1"/>
    <property type="molecule type" value="Genomic_DNA"/>
</dbReference>
<comment type="caution">
    <text evidence="6">The sequence shown here is derived from an EMBL/GenBank/DDBJ whole genome shotgun (WGS) entry which is preliminary data.</text>
</comment>
<gene>
    <name evidence="6" type="ORF">K431DRAFT_249904</name>
</gene>
<evidence type="ECO:0000313" key="7">
    <source>
        <dbReference type="Proteomes" id="UP000799441"/>
    </source>
</evidence>
<feature type="coiled-coil region" evidence="3">
    <location>
        <begin position="143"/>
        <end position="170"/>
    </location>
</feature>
<dbReference type="PANTHER" id="PTHR43374">
    <property type="entry name" value="FLAVIN PRENYLTRANSFERASE"/>
    <property type="match status" value="1"/>
</dbReference>
<dbReference type="Gene3D" id="4.10.240.10">
    <property type="entry name" value="Zn(2)-C6 fungal-type DNA-binding domain"/>
    <property type="match status" value="1"/>
</dbReference>
<keyword evidence="1" id="KW-0479">Metal-binding</keyword>
<dbReference type="InterPro" id="IPR036864">
    <property type="entry name" value="Zn2-C6_fun-type_DNA-bd_sf"/>
</dbReference>
<dbReference type="CDD" id="cd00067">
    <property type="entry name" value="GAL4"/>
    <property type="match status" value="1"/>
</dbReference>
<proteinExistence type="predicted"/>
<dbReference type="GO" id="GO:0008270">
    <property type="term" value="F:zinc ion binding"/>
    <property type="evidence" value="ECO:0007669"/>
    <property type="project" value="InterPro"/>
</dbReference>
<dbReference type="OrthoDB" id="1747771at2759"/>
<dbReference type="InterPro" id="IPR001138">
    <property type="entry name" value="Zn2Cys6_DnaBD"/>
</dbReference>
<evidence type="ECO:0000256" key="2">
    <source>
        <dbReference type="ARBA" id="ARBA00023242"/>
    </source>
</evidence>
<evidence type="ECO:0000259" key="5">
    <source>
        <dbReference type="PROSITE" id="PS50048"/>
    </source>
</evidence>
<dbReference type="AlphaFoldDB" id="A0A9P4Q8E9"/>
<dbReference type="InterPro" id="IPR004507">
    <property type="entry name" value="UbiX-like"/>
</dbReference>
<dbReference type="Proteomes" id="UP000799441">
    <property type="component" value="Unassembled WGS sequence"/>
</dbReference>
<protein>
    <recommendedName>
        <fullName evidence="5">Zn(2)-C6 fungal-type domain-containing protein</fullName>
    </recommendedName>
</protein>
<dbReference type="PANTHER" id="PTHR43374:SF1">
    <property type="entry name" value="FLAVIN PRENYLTRANSFERASE PAD1, MITOCHONDRIAL"/>
    <property type="match status" value="1"/>
</dbReference>
<dbReference type="GO" id="GO:0006351">
    <property type="term" value="P:DNA-templated transcription"/>
    <property type="evidence" value="ECO:0007669"/>
    <property type="project" value="InterPro"/>
</dbReference>
<accession>A0A9P4Q8E9</accession>
<dbReference type="InterPro" id="IPR007219">
    <property type="entry name" value="XnlR_reg_dom"/>
</dbReference>
<keyword evidence="7" id="KW-1185">Reference proteome</keyword>
<evidence type="ECO:0000256" key="3">
    <source>
        <dbReference type="SAM" id="Coils"/>
    </source>
</evidence>
<dbReference type="Pfam" id="PF00172">
    <property type="entry name" value="Zn_clus"/>
    <property type="match status" value="1"/>
</dbReference>
<name>A0A9P4Q8E9_9PEZI</name>
<keyword evidence="3" id="KW-0175">Coiled coil</keyword>
<keyword evidence="2" id="KW-0539">Nucleus</keyword>
<evidence type="ECO:0000256" key="1">
    <source>
        <dbReference type="ARBA" id="ARBA00022723"/>
    </source>
</evidence>
<dbReference type="SMART" id="SM00066">
    <property type="entry name" value="GAL4"/>
    <property type="match status" value="1"/>
</dbReference>
<dbReference type="CDD" id="cd12148">
    <property type="entry name" value="fungal_TF_MHR"/>
    <property type="match status" value="1"/>
</dbReference>
<dbReference type="SUPFAM" id="SSF57701">
    <property type="entry name" value="Zn2/Cys6 DNA-binding domain"/>
    <property type="match status" value="1"/>
</dbReference>
<dbReference type="GO" id="GO:0016831">
    <property type="term" value="F:carboxy-lyase activity"/>
    <property type="evidence" value="ECO:0007669"/>
    <property type="project" value="TreeGrafter"/>
</dbReference>
<evidence type="ECO:0000313" key="6">
    <source>
        <dbReference type="EMBL" id="KAF2720094.1"/>
    </source>
</evidence>
<dbReference type="PROSITE" id="PS00463">
    <property type="entry name" value="ZN2_CY6_FUNGAL_1"/>
    <property type="match status" value="1"/>
</dbReference>
<organism evidence="6 7">
    <name type="scientific">Polychaeton citri CBS 116435</name>
    <dbReference type="NCBI Taxonomy" id="1314669"/>
    <lineage>
        <taxon>Eukaryota</taxon>
        <taxon>Fungi</taxon>
        <taxon>Dikarya</taxon>
        <taxon>Ascomycota</taxon>
        <taxon>Pezizomycotina</taxon>
        <taxon>Dothideomycetes</taxon>
        <taxon>Dothideomycetidae</taxon>
        <taxon>Capnodiales</taxon>
        <taxon>Capnodiaceae</taxon>
        <taxon>Polychaeton</taxon>
    </lineage>
</organism>
<evidence type="ECO:0000256" key="4">
    <source>
        <dbReference type="SAM" id="MobiDB-lite"/>
    </source>
</evidence>
<dbReference type="PROSITE" id="PS50048">
    <property type="entry name" value="ZN2_CY6_FUNGAL_2"/>
    <property type="match status" value="1"/>
</dbReference>